<gene>
    <name evidence="9" type="ORF">CAL24_04615</name>
</gene>
<dbReference type="Gene3D" id="3.50.50.60">
    <property type="entry name" value="FAD/NAD(P)-binding domain"/>
    <property type="match status" value="2"/>
</dbReference>
<keyword evidence="7 9" id="KW-0503">Monooxygenase</keyword>
<comment type="similarity">
    <text evidence="3">Belongs to the UbiH/COQ6 family.</text>
</comment>
<evidence type="ECO:0000256" key="1">
    <source>
        <dbReference type="ARBA" id="ARBA00001974"/>
    </source>
</evidence>
<keyword evidence="5" id="KW-0274">FAD</keyword>
<comment type="cofactor">
    <cofactor evidence="1">
        <name>FAD</name>
        <dbReference type="ChEBI" id="CHEBI:57692"/>
    </cofactor>
</comment>
<keyword evidence="10" id="KW-1185">Reference proteome</keyword>
<keyword evidence="4" id="KW-0285">Flavoprotein</keyword>
<feature type="domain" description="FAD-binding" evidence="8">
    <location>
        <begin position="195"/>
        <end position="322"/>
    </location>
</feature>
<dbReference type="GO" id="GO:0006744">
    <property type="term" value="P:ubiquinone biosynthetic process"/>
    <property type="evidence" value="ECO:0007669"/>
    <property type="project" value="UniProtKB-UniPathway"/>
</dbReference>
<dbReference type="GO" id="GO:0071949">
    <property type="term" value="F:FAD binding"/>
    <property type="evidence" value="ECO:0007669"/>
    <property type="project" value="InterPro"/>
</dbReference>
<dbReference type="PRINTS" id="PR00420">
    <property type="entry name" value="RNGMNOXGNASE"/>
</dbReference>
<dbReference type="PANTHER" id="PTHR43876">
    <property type="entry name" value="UBIQUINONE BIOSYNTHESIS MONOOXYGENASE COQ6, MITOCHONDRIAL"/>
    <property type="match status" value="1"/>
</dbReference>
<dbReference type="InterPro" id="IPR051205">
    <property type="entry name" value="UbiH/COQ6_monooxygenase"/>
</dbReference>
<reference evidence="10" key="1">
    <citation type="submission" date="2017-05" db="EMBL/GenBank/DDBJ databases">
        <title>Complete and WGS of Bordetella genogroups.</title>
        <authorList>
            <person name="Spilker T."/>
            <person name="Lipuma J."/>
        </authorList>
    </citation>
    <scope>NUCLEOTIDE SEQUENCE [LARGE SCALE GENOMIC DNA]</scope>
    <source>
        <strain evidence="10">AU8256</strain>
    </source>
</reference>
<dbReference type="EMBL" id="NEVT01000003">
    <property type="protein sequence ID" value="OZI79224.1"/>
    <property type="molecule type" value="Genomic_DNA"/>
</dbReference>
<evidence type="ECO:0000259" key="8">
    <source>
        <dbReference type="Pfam" id="PF01494"/>
    </source>
</evidence>
<dbReference type="AlphaFoldDB" id="A0A261VYP6"/>
<dbReference type="InterPro" id="IPR036188">
    <property type="entry name" value="FAD/NAD-bd_sf"/>
</dbReference>
<dbReference type="NCBIfam" id="TIGR01988">
    <property type="entry name" value="Ubi-OHases"/>
    <property type="match status" value="1"/>
</dbReference>
<protein>
    <submittedName>
        <fullName evidence="9">Monooxygenase</fullName>
    </submittedName>
</protein>
<accession>A0A261VYP6</accession>
<dbReference type="SUPFAM" id="SSF51905">
    <property type="entry name" value="FAD/NAD(P)-binding domain"/>
    <property type="match status" value="1"/>
</dbReference>
<dbReference type="Proteomes" id="UP000215633">
    <property type="component" value="Unassembled WGS sequence"/>
</dbReference>
<comment type="pathway">
    <text evidence="2">Cofactor biosynthesis; ubiquinone biosynthesis.</text>
</comment>
<evidence type="ECO:0000256" key="2">
    <source>
        <dbReference type="ARBA" id="ARBA00004749"/>
    </source>
</evidence>
<dbReference type="RefSeq" id="WP_094805859.1">
    <property type="nucleotide sequence ID" value="NZ_NEVT01000003.1"/>
</dbReference>
<name>A0A261VYP6_9BORD</name>
<evidence type="ECO:0000256" key="7">
    <source>
        <dbReference type="ARBA" id="ARBA00023033"/>
    </source>
</evidence>
<dbReference type="PROSITE" id="PS01304">
    <property type="entry name" value="UBIH"/>
    <property type="match status" value="1"/>
</dbReference>
<dbReference type="PANTHER" id="PTHR43876:SF8">
    <property type="entry name" value="2-OCTAPRENYL-6-METHOXYPHENOL HYDROXYLASE"/>
    <property type="match status" value="1"/>
</dbReference>
<evidence type="ECO:0000313" key="9">
    <source>
        <dbReference type="EMBL" id="OZI79224.1"/>
    </source>
</evidence>
<sequence length="391" mass="40775">MTQPAYDIAILGAGPVGRVLALLLARHARRPQRIALLAGAPPARADGAAAAGVPAADPRVLALNHGSRVLLESLQTWPHRAADIRNVHVSQRGRLGSTVIRCDDFQVARLGSVVSYAELHAALEARVAASGVTVLQGPPAQVHGQDGAGITVRQGDAELRCGVAVLSDGSGANDVRREYGQHAVITSAHAALPRPGWAWERFTAEGPLALLPHPQQPQAYSVVWCCAPERAARLAQLDNAAFSAALSAAFGTRLGRLSSQAPRHVFPLALSARRMLAQGRLAAIGNAAQTLHPVAGQGLNLGLRDAARVAQGLADWLSDPAADPAPALAGFARARRADRWITAGLTDLMPRAFATGLAPVEHACGLALLALDLAAPLRAPLARHLLQGLRA</sequence>
<evidence type="ECO:0000256" key="3">
    <source>
        <dbReference type="ARBA" id="ARBA00005349"/>
    </source>
</evidence>
<evidence type="ECO:0000256" key="4">
    <source>
        <dbReference type="ARBA" id="ARBA00022630"/>
    </source>
</evidence>
<dbReference type="InterPro" id="IPR010971">
    <property type="entry name" value="UbiH/COQ6"/>
</dbReference>
<comment type="caution">
    <text evidence="9">The sequence shown here is derived from an EMBL/GenBank/DDBJ whole genome shotgun (WGS) entry which is preliminary data.</text>
</comment>
<keyword evidence="6" id="KW-0560">Oxidoreductase</keyword>
<proteinExistence type="inferred from homology"/>
<dbReference type="NCBIfam" id="NF005421">
    <property type="entry name" value="PRK06996.1"/>
    <property type="match status" value="1"/>
</dbReference>
<evidence type="ECO:0000256" key="6">
    <source>
        <dbReference type="ARBA" id="ARBA00023002"/>
    </source>
</evidence>
<dbReference type="InterPro" id="IPR002938">
    <property type="entry name" value="FAD-bd"/>
</dbReference>
<dbReference type="UniPathway" id="UPA00232"/>
<evidence type="ECO:0000256" key="5">
    <source>
        <dbReference type="ARBA" id="ARBA00022827"/>
    </source>
</evidence>
<evidence type="ECO:0000313" key="10">
    <source>
        <dbReference type="Proteomes" id="UP000215633"/>
    </source>
</evidence>
<dbReference type="Pfam" id="PF01494">
    <property type="entry name" value="FAD_binding_3"/>
    <property type="match status" value="1"/>
</dbReference>
<organism evidence="9 10">
    <name type="scientific">Bordetella genomosp. 2</name>
    <dbReference type="NCBI Taxonomy" id="1983456"/>
    <lineage>
        <taxon>Bacteria</taxon>
        <taxon>Pseudomonadati</taxon>
        <taxon>Pseudomonadota</taxon>
        <taxon>Betaproteobacteria</taxon>
        <taxon>Burkholderiales</taxon>
        <taxon>Alcaligenaceae</taxon>
        <taxon>Bordetella</taxon>
    </lineage>
</organism>
<dbReference type="InterPro" id="IPR018168">
    <property type="entry name" value="Ubi_Hdrlase_CS"/>
</dbReference>
<dbReference type="GO" id="GO:0008681">
    <property type="term" value="F:2-octaprenyl-6-methoxyphenol hydroxylase activity"/>
    <property type="evidence" value="ECO:0007669"/>
    <property type="project" value="TreeGrafter"/>
</dbReference>